<dbReference type="InterPro" id="IPR046342">
    <property type="entry name" value="CBS_dom_sf"/>
</dbReference>
<organism evidence="4 5">
    <name type="scientific">Pelagerythrobacter rhizovicinus</name>
    <dbReference type="NCBI Taxonomy" id="2268576"/>
    <lineage>
        <taxon>Bacteria</taxon>
        <taxon>Pseudomonadati</taxon>
        <taxon>Pseudomonadota</taxon>
        <taxon>Alphaproteobacteria</taxon>
        <taxon>Sphingomonadales</taxon>
        <taxon>Erythrobacteraceae</taxon>
        <taxon>Pelagerythrobacter</taxon>
    </lineage>
</organism>
<dbReference type="Gene3D" id="3.10.580.10">
    <property type="entry name" value="CBS-domain"/>
    <property type="match status" value="1"/>
</dbReference>
<dbReference type="RefSeq" id="WP_129524041.1">
    <property type="nucleotide sequence ID" value="NZ_SDPV01000001.1"/>
</dbReference>
<proteinExistence type="predicted"/>
<evidence type="ECO:0000256" key="1">
    <source>
        <dbReference type="ARBA" id="ARBA00023122"/>
    </source>
</evidence>
<accession>A0A4Q2KPP6</accession>
<dbReference type="CDD" id="cd04622">
    <property type="entry name" value="CBS_pair_HRP1_like"/>
    <property type="match status" value="1"/>
</dbReference>
<feature type="domain" description="CBS" evidence="3">
    <location>
        <begin position="71"/>
        <end position="129"/>
    </location>
</feature>
<evidence type="ECO:0000313" key="4">
    <source>
        <dbReference type="EMBL" id="RXZ66579.1"/>
    </source>
</evidence>
<keyword evidence="5" id="KW-1185">Reference proteome</keyword>
<gene>
    <name evidence="4" type="ORF">ETX26_07875</name>
</gene>
<evidence type="ECO:0000259" key="3">
    <source>
        <dbReference type="PROSITE" id="PS51371"/>
    </source>
</evidence>
<dbReference type="EMBL" id="SDPV01000001">
    <property type="protein sequence ID" value="RXZ66579.1"/>
    <property type="molecule type" value="Genomic_DNA"/>
</dbReference>
<comment type="caution">
    <text evidence="4">The sequence shown here is derived from an EMBL/GenBank/DDBJ whole genome shotgun (WGS) entry which is preliminary data.</text>
</comment>
<dbReference type="PANTHER" id="PTHR43080">
    <property type="entry name" value="CBS DOMAIN-CONTAINING PROTEIN CBSX3, MITOCHONDRIAL"/>
    <property type="match status" value="1"/>
</dbReference>
<dbReference type="InterPro" id="IPR000644">
    <property type="entry name" value="CBS_dom"/>
</dbReference>
<dbReference type="Proteomes" id="UP000293623">
    <property type="component" value="Unassembled WGS sequence"/>
</dbReference>
<keyword evidence="1 2" id="KW-0129">CBS domain</keyword>
<dbReference type="PANTHER" id="PTHR43080:SF2">
    <property type="entry name" value="CBS DOMAIN-CONTAINING PROTEIN"/>
    <property type="match status" value="1"/>
</dbReference>
<name>A0A4Q2KPP6_9SPHN</name>
<reference evidence="4 5" key="1">
    <citation type="submission" date="2019-01" db="EMBL/GenBank/DDBJ databases">
        <title>Altererythrobacter rhizovicinus sp. nov., isolated from the rhizosphere soil of Haloxylon ammodendron.</title>
        <authorList>
            <person name="Li H.-P."/>
            <person name="Gou J.-Y."/>
            <person name="Yao D."/>
            <person name="Han Q.-Q."/>
            <person name="Shao K.-Z."/>
            <person name="Zhao Q."/>
            <person name="Zhang J.-L."/>
        </authorList>
    </citation>
    <scope>NUCLEOTIDE SEQUENCE [LARGE SCALE GENOMIC DNA]</scope>
    <source>
        <strain evidence="4 5">AY-3R</strain>
    </source>
</reference>
<dbReference type="OrthoDB" id="9807125at2"/>
<sequence length="141" mass="15387">MQVSECMTRDVQVASPDDTIQQAAQIMDRIDAGVLPVGQDERLVGMITDRDIAVRAVAKGRECDTPVREAMSGEVLYCYADDDADEVLENMGDQQLRRMPVVDRDKRLVGIVSIGDLAKKDERDSGEALSQIAQPGGLHAT</sequence>
<evidence type="ECO:0000313" key="5">
    <source>
        <dbReference type="Proteomes" id="UP000293623"/>
    </source>
</evidence>
<dbReference type="Pfam" id="PF00571">
    <property type="entry name" value="CBS"/>
    <property type="match status" value="2"/>
</dbReference>
<dbReference type="SMART" id="SM00116">
    <property type="entry name" value="CBS"/>
    <property type="match status" value="2"/>
</dbReference>
<dbReference type="SUPFAM" id="SSF54631">
    <property type="entry name" value="CBS-domain pair"/>
    <property type="match status" value="1"/>
</dbReference>
<dbReference type="AlphaFoldDB" id="A0A4Q2KPP6"/>
<evidence type="ECO:0000256" key="2">
    <source>
        <dbReference type="PROSITE-ProRule" id="PRU00703"/>
    </source>
</evidence>
<dbReference type="PROSITE" id="PS51371">
    <property type="entry name" value="CBS"/>
    <property type="match status" value="2"/>
</dbReference>
<dbReference type="InterPro" id="IPR051257">
    <property type="entry name" value="Diverse_CBS-Domain"/>
</dbReference>
<feature type="domain" description="CBS" evidence="3">
    <location>
        <begin position="7"/>
        <end position="65"/>
    </location>
</feature>
<protein>
    <submittedName>
        <fullName evidence="4">CBS domain-containing protein</fullName>
    </submittedName>
</protein>